<evidence type="ECO:0000259" key="3">
    <source>
        <dbReference type="Pfam" id="PF01855"/>
    </source>
</evidence>
<evidence type="ECO:0000256" key="2">
    <source>
        <dbReference type="ARBA" id="ARBA00023002"/>
    </source>
</evidence>
<keyword evidence="5" id="KW-0670">Pyruvate</keyword>
<organism evidence="5 6">
    <name type="scientific">Candidatus Methanoperedens nitratireducens</name>
    <dbReference type="NCBI Taxonomy" id="1392998"/>
    <lineage>
        <taxon>Archaea</taxon>
        <taxon>Methanobacteriati</taxon>
        <taxon>Methanobacteriota</taxon>
        <taxon>Stenosarchaea group</taxon>
        <taxon>Methanomicrobia</taxon>
        <taxon>Methanosarcinales</taxon>
        <taxon>ANME-2 cluster</taxon>
        <taxon>Candidatus Methanoperedentaceae</taxon>
        <taxon>Candidatus Methanoperedens</taxon>
    </lineage>
</organism>
<evidence type="ECO:0000313" key="5">
    <source>
        <dbReference type="EMBL" id="KPQ41698.1"/>
    </source>
</evidence>
<dbReference type="SUPFAM" id="SSF52922">
    <property type="entry name" value="TK C-terminal domain-like"/>
    <property type="match status" value="1"/>
</dbReference>
<dbReference type="Pfam" id="PF01855">
    <property type="entry name" value="POR_N"/>
    <property type="match status" value="1"/>
</dbReference>
<evidence type="ECO:0000313" key="6">
    <source>
        <dbReference type="Proteomes" id="UP000050360"/>
    </source>
</evidence>
<evidence type="ECO:0000256" key="1">
    <source>
        <dbReference type="ARBA" id="ARBA00011595"/>
    </source>
</evidence>
<reference evidence="5 6" key="1">
    <citation type="submission" date="2015-09" db="EMBL/GenBank/DDBJ databases">
        <title>A metagenomics-based metabolic model of nitrate-dependent anaerobic oxidation of methane by Methanoperedens-like archaea.</title>
        <authorList>
            <person name="Arshad A."/>
            <person name="Speth D.R."/>
            <person name="De Graaf R.M."/>
            <person name="Op Den Camp H.J."/>
            <person name="Jetten M.S."/>
            <person name="Welte C.U."/>
        </authorList>
    </citation>
    <scope>NUCLEOTIDE SEQUENCE [LARGE SCALE GENOMIC DNA]</scope>
</reference>
<dbReference type="PANTHER" id="PTHR32154">
    <property type="entry name" value="PYRUVATE-FLAVODOXIN OXIDOREDUCTASE-RELATED"/>
    <property type="match status" value="1"/>
</dbReference>
<dbReference type="InterPro" id="IPR029061">
    <property type="entry name" value="THDP-binding"/>
</dbReference>
<dbReference type="GO" id="GO:0019752">
    <property type="term" value="P:carboxylic acid metabolic process"/>
    <property type="evidence" value="ECO:0007669"/>
    <property type="project" value="UniProtKB-ARBA"/>
</dbReference>
<name>A0A0N8KQB8_9EURY</name>
<dbReference type="EMBL" id="LKCM01000311">
    <property type="protein sequence ID" value="KPQ41698.1"/>
    <property type="molecule type" value="Genomic_DNA"/>
</dbReference>
<dbReference type="SUPFAM" id="SSF52518">
    <property type="entry name" value="Thiamin diphosphate-binding fold (THDP-binding)"/>
    <property type="match status" value="1"/>
</dbReference>
<dbReference type="Gene3D" id="3.40.50.920">
    <property type="match status" value="1"/>
</dbReference>
<comment type="subunit">
    <text evidence="1">Heterotetramer of one alpha, one beta, one delta and one gamma chain.</text>
</comment>
<dbReference type="InterPro" id="IPR002880">
    <property type="entry name" value="Pyrv_Fd/Flavodoxin_OxRdtase_N"/>
</dbReference>
<dbReference type="Proteomes" id="UP000050360">
    <property type="component" value="Unassembled WGS sequence"/>
</dbReference>
<dbReference type="AlphaFoldDB" id="A0A0N8KQB8"/>
<accession>A0A0N8KQB8</accession>
<dbReference type="GO" id="GO:0006979">
    <property type="term" value="P:response to oxidative stress"/>
    <property type="evidence" value="ECO:0007669"/>
    <property type="project" value="TreeGrafter"/>
</dbReference>
<dbReference type="GO" id="GO:0044272">
    <property type="term" value="P:sulfur compound biosynthetic process"/>
    <property type="evidence" value="ECO:0007669"/>
    <property type="project" value="UniProtKB-ARBA"/>
</dbReference>
<dbReference type="CDD" id="cd07034">
    <property type="entry name" value="TPP_PYR_PFOR_IOR-alpha_like"/>
    <property type="match status" value="1"/>
</dbReference>
<proteinExistence type="predicted"/>
<dbReference type="InterPro" id="IPR009014">
    <property type="entry name" value="Transketo_C/PFOR_II"/>
</dbReference>
<dbReference type="PATRIC" id="fig|1719120.3.peg.4048"/>
<gene>
    <name evidence="5" type="primary">porA_2</name>
    <name evidence="5" type="ORF">MPEBLZ_03726</name>
</gene>
<comment type="caution">
    <text evidence="5">The sequence shown here is derived from an EMBL/GenBank/DDBJ whole genome shotgun (WGS) entry which is preliminary data.</text>
</comment>
<sequence length="390" mass="43135">MKKVITGDHAVAIGAKLCRVEVVPAYPITPQTLIIEHIADFVNDGELDAKFLTMESEHSVMSAAAAASAAGARVFTATSSQGLAFMHEMLYATAPLRLPIVMPDASRTLGGPPGIWCEYNDSMGARDSGWLQLYVEDNQEALDMVIQSFRIAEDKRVLLPVMPCLDGFVLTHTVEPVDVPQQEEIDSFLPPYEPDIILDTARPAMIGTFMPPEYIMEMRRQTAGAVESSKEVIQEINSKFAKKFGRDYGGLIDTYRMDDAEIALITMGTVTSTSREVVDELRQKGEKVGLIKLRFFRPFPSRELKKAVSKLSALGVFDRSISYHGGGQVYNEVRSALFGMTIPVINHLAGLGGRDVTKEQIMKMFELTRKAAKGEKVNEINWHDTRGETV</sequence>
<dbReference type="InterPro" id="IPR033412">
    <property type="entry name" value="PFOR_II"/>
</dbReference>
<dbReference type="FunFam" id="3.40.50.970:FF:000012">
    <property type="entry name" value="Pyruvate:ferredoxin (Flavodoxin) oxidoreductase"/>
    <property type="match status" value="1"/>
</dbReference>
<evidence type="ECO:0000259" key="4">
    <source>
        <dbReference type="Pfam" id="PF17147"/>
    </source>
</evidence>
<keyword evidence="2" id="KW-0560">Oxidoreductase</keyword>
<dbReference type="Gene3D" id="3.40.50.970">
    <property type="match status" value="1"/>
</dbReference>
<dbReference type="FunFam" id="3.40.50.920:FF:000010">
    <property type="entry name" value="Pyruvate ferredoxin oxidoreductase, alpha subunit"/>
    <property type="match status" value="1"/>
</dbReference>
<dbReference type="InterPro" id="IPR050722">
    <property type="entry name" value="Pyruvate:ferred/Flavod_OxRd"/>
</dbReference>
<dbReference type="Pfam" id="PF17147">
    <property type="entry name" value="PFOR_II"/>
    <property type="match status" value="1"/>
</dbReference>
<feature type="domain" description="Pyruvate:ferredoxin oxidoreductase core" evidence="4">
    <location>
        <begin position="260"/>
        <end position="361"/>
    </location>
</feature>
<protein>
    <submittedName>
        <fullName evidence="5">Pyruvate synthase, subunit alpha</fullName>
    </submittedName>
</protein>
<dbReference type="PANTHER" id="PTHR32154:SF0">
    <property type="entry name" value="PYRUVATE-FLAVODOXIN OXIDOREDUCTASE-RELATED"/>
    <property type="match status" value="1"/>
</dbReference>
<dbReference type="GO" id="GO:0016903">
    <property type="term" value="F:oxidoreductase activity, acting on the aldehyde or oxo group of donors"/>
    <property type="evidence" value="ECO:0007669"/>
    <property type="project" value="UniProtKB-ARBA"/>
</dbReference>
<feature type="domain" description="Pyruvate flavodoxin/ferredoxin oxidoreductase pyrimidine binding" evidence="3">
    <location>
        <begin position="14"/>
        <end position="237"/>
    </location>
</feature>